<sequence length="70" mass="8180">MTHEMCDIPIGDTAEIPDIRFRLSIDVLHHLTYMVFRPHFRKVVCSSKQGVVNFYFLRFLSCSQSTFSPL</sequence>
<dbReference type="EMBL" id="CAGKOT010000018">
    <property type="protein sequence ID" value="CAB5363159.1"/>
    <property type="molecule type" value="Genomic_DNA"/>
</dbReference>
<evidence type="ECO:0000313" key="1">
    <source>
        <dbReference type="EMBL" id="CAB5363159.1"/>
    </source>
</evidence>
<reference evidence="1" key="1">
    <citation type="submission" date="2020-05" db="EMBL/GenBank/DDBJ databases">
        <authorList>
            <person name="Rincon C."/>
            <person name="Sanders R I."/>
            <person name="Robbins C."/>
            <person name="Chaturvedi A."/>
        </authorList>
    </citation>
    <scope>NUCLEOTIDE SEQUENCE</scope>
    <source>
        <strain evidence="1">CHB12</strain>
    </source>
</reference>
<dbReference type="AlphaFoldDB" id="A0A915Z601"/>
<name>A0A915Z601_9GLOM</name>
<dbReference type="Proteomes" id="UP000684084">
    <property type="component" value="Unassembled WGS sequence"/>
</dbReference>
<accession>A0A915Z601</accession>
<evidence type="ECO:0000313" key="2">
    <source>
        <dbReference type="Proteomes" id="UP000684084"/>
    </source>
</evidence>
<proteinExistence type="predicted"/>
<protein>
    <submittedName>
        <fullName evidence="1">Uncharacterized protein</fullName>
    </submittedName>
</protein>
<comment type="caution">
    <text evidence="1">The sequence shown here is derived from an EMBL/GenBank/DDBJ whole genome shotgun (WGS) entry which is preliminary data.</text>
</comment>
<gene>
    <name evidence="1" type="ORF">CHRIB12_LOCUS9398</name>
</gene>
<organism evidence="1 2">
    <name type="scientific">Rhizophagus irregularis</name>
    <dbReference type="NCBI Taxonomy" id="588596"/>
    <lineage>
        <taxon>Eukaryota</taxon>
        <taxon>Fungi</taxon>
        <taxon>Fungi incertae sedis</taxon>
        <taxon>Mucoromycota</taxon>
        <taxon>Glomeromycotina</taxon>
        <taxon>Glomeromycetes</taxon>
        <taxon>Glomerales</taxon>
        <taxon>Glomeraceae</taxon>
        <taxon>Rhizophagus</taxon>
    </lineage>
</organism>